<protein>
    <submittedName>
        <fullName evidence="3">Type II toxin-antitoxin system VapC family toxin</fullName>
    </submittedName>
</protein>
<dbReference type="SUPFAM" id="SSF88723">
    <property type="entry name" value="PIN domain-like"/>
    <property type="match status" value="1"/>
</dbReference>
<dbReference type="Gene3D" id="3.40.50.1010">
    <property type="entry name" value="5'-nuclease"/>
    <property type="match status" value="1"/>
</dbReference>
<organism evidence="3 4">
    <name type="scientific">Cohnella silvisoli</name>
    <dbReference type="NCBI Taxonomy" id="2873699"/>
    <lineage>
        <taxon>Bacteria</taxon>
        <taxon>Bacillati</taxon>
        <taxon>Bacillota</taxon>
        <taxon>Bacilli</taxon>
        <taxon>Bacillales</taxon>
        <taxon>Paenibacillaceae</taxon>
        <taxon>Cohnella</taxon>
    </lineage>
</organism>
<dbReference type="CDD" id="cd09873">
    <property type="entry name" value="PIN_Pae0151-like"/>
    <property type="match status" value="1"/>
</dbReference>
<evidence type="ECO:0000313" key="4">
    <source>
        <dbReference type="Proteomes" id="UP001493487"/>
    </source>
</evidence>
<comment type="caution">
    <text evidence="3">The sequence shown here is derived from an EMBL/GenBank/DDBJ whole genome shotgun (WGS) entry which is preliminary data.</text>
</comment>
<feature type="domain" description="PIN" evidence="2">
    <location>
        <begin position="4"/>
        <end position="124"/>
    </location>
</feature>
<dbReference type="RefSeq" id="WP_232186025.1">
    <property type="nucleotide sequence ID" value="NZ_JAIOAP010000007.1"/>
</dbReference>
<reference evidence="3 4" key="1">
    <citation type="journal article" date="2023" name="Genome Announc.">
        <title>Pan-Genome Analyses of the Genus Cohnella and Proposal of the Novel Species Cohnella silvisoli sp. nov., Isolated from Forest Soil.</title>
        <authorList>
            <person name="Wang C."/>
            <person name="Mao L."/>
            <person name="Bao G."/>
            <person name="Zhu H."/>
        </authorList>
    </citation>
    <scope>NUCLEOTIDE SEQUENCE [LARGE SCALE GENOMIC DNA]</scope>
    <source>
        <strain evidence="3 4">NL03-T5-1</strain>
    </source>
</reference>
<evidence type="ECO:0000256" key="1">
    <source>
        <dbReference type="ARBA" id="ARBA00022842"/>
    </source>
</evidence>
<sequence length="139" mass="16148">MKRVCLDANIWVKVLTEEPDSPQAQDLVIRFIRERTELIAPAIMKMEVGSILRKKWSRKLLDEHSMNELWLKFLALPIVYVDHKQLYDLAWGIAEANRLVHLYNAIYLALSEGIEFWTADERLANSVTQTKAQVRLLGN</sequence>
<dbReference type="InterPro" id="IPR002716">
    <property type="entry name" value="PIN_dom"/>
</dbReference>
<dbReference type="InterPro" id="IPR044153">
    <property type="entry name" value="PIN_Pae0151-like"/>
</dbReference>
<proteinExistence type="predicted"/>
<keyword evidence="4" id="KW-1185">Reference proteome</keyword>
<accession>A0ABV1KUL7</accession>
<dbReference type="PANTHER" id="PTHR35901">
    <property type="entry name" value="RIBONUCLEASE VAPC3"/>
    <property type="match status" value="1"/>
</dbReference>
<evidence type="ECO:0000259" key="2">
    <source>
        <dbReference type="Pfam" id="PF01850"/>
    </source>
</evidence>
<dbReference type="InterPro" id="IPR029060">
    <property type="entry name" value="PIN-like_dom_sf"/>
</dbReference>
<dbReference type="PANTHER" id="PTHR35901:SF1">
    <property type="entry name" value="EXONUCLEASE VAPC9"/>
    <property type="match status" value="1"/>
</dbReference>
<dbReference type="InterPro" id="IPR051619">
    <property type="entry name" value="TypeII_TA_RNase_PINc/VapC"/>
</dbReference>
<gene>
    <name evidence="3" type="ORF">QJS35_15550</name>
</gene>
<keyword evidence="1" id="KW-0460">Magnesium</keyword>
<dbReference type="Proteomes" id="UP001493487">
    <property type="component" value="Unassembled WGS sequence"/>
</dbReference>
<dbReference type="EMBL" id="JASKHM010000008">
    <property type="protein sequence ID" value="MEQ4483810.1"/>
    <property type="molecule type" value="Genomic_DNA"/>
</dbReference>
<evidence type="ECO:0000313" key="3">
    <source>
        <dbReference type="EMBL" id="MEQ4483810.1"/>
    </source>
</evidence>
<dbReference type="Pfam" id="PF01850">
    <property type="entry name" value="PIN"/>
    <property type="match status" value="1"/>
</dbReference>
<name>A0ABV1KUL7_9BACL</name>